<evidence type="ECO:0000256" key="9">
    <source>
        <dbReference type="ARBA" id="ARBA00022729"/>
    </source>
</evidence>
<evidence type="ECO:0000256" key="4">
    <source>
        <dbReference type="ARBA" id="ARBA00022527"/>
    </source>
</evidence>
<sequence length="607" mass="67500">MGSIPHIFVNLTKLSILHLDANHFYGYIPREIGTFMNLVVLQLGANNFSGPLPPELCAGGLLQNLTAFDNNLNGQLPSSLGNCKSLVRVRLERNQIEGDISELGVHPNLVYMDMSSNKLFGQLSYHWGGCHNLTKLGISNNNITGKIPASMGRLSQLNVLDLSSNSLEGELPRELGNLERLFQLHLADNLFHGSIPQEFGALSSLESLDLSSNNLSGLVQGSIENCLKLRSLNLSHNNFKGNIPVVLGVLNNLHDMLDLSDNSFTGKIPSQLSGLIMLDNLNLSHNELYGVIPSSFQSMKSLTSIDLSYNELEGPVPESKLFKGAPVQWFIHNKMLCGIVEGLPPCNNTTWSGGKRKRYKTLVLAMITPLVSLILVAVTLMFTNARKKSMKIKEDIVTPKKVFSIWNFDGEDVFKQIVEATNDFSETHCIGTGGYGSVYKAKLATSEIFAVKKIHMIEDNYCVNELVFNSEIEALVQTRHRNIVKLYGYCSSSQGKYLIYEYMERGNLAETLRNNERAIELDWRRRINIALDVVHALAYMHHDCSLPIVHRDITSNNILLDLEFRACISDFGMAKILNIDGRNLTSLVGTKGYIAPGKENKPHQILL</sequence>
<dbReference type="PROSITE" id="PS00109">
    <property type="entry name" value="PROTEIN_KINASE_TYR"/>
    <property type="match status" value="1"/>
</dbReference>
<evidence type="ECO:0000313" key="24">
    <source>
        <dbReference type="Proteomes" id="UP000280104"/>
    </source>
</evidence>
<dbReference type="FunFam" id="3.30.200.20:FF:000309">
    <property type="entry name" value="Leucine-rich repeat receptor protein kinase MSP1"/>
    <property type="match status" value="1"/>
</dbReference>
<gene>
    <name evidence="23" type="ORF">CAMPLR22A2D_LOCUS283</name>
</gene>
<evidence type="ECO:0000313" key="23">
    <source>
        <dbReference type="EMBL" id="SPT15693.1"/>
    </source>
</evidence>
<dbReference type="Pfam" id="PF13855">
    <property type="entry name" value="LRR_8"/>
    <property type="match status" value="3"/>
</dbReference>
<dbReference type="Pfam" id="PF00069">
    <property type="entry name" value="Pkinase"/>
    <property type="match status" value="1"/>
</dbReference>
<feature type="domain" description="Protein kinase" evidence="22">
    <location>
        <begin position="424"/>
        <end position="607"/>
    </location>
</feature>
<evidence type="ECO:0000256" key="10">
    <source>
        <dbReference type="ARBA" id="ARBA00022737"/>
    </source>
</evidence>
<evidence type="ECO:0000256" key="14">
    <source>
        <dbReference type="ARBA" id="ARBA00022989"/>
    </source>
</evidence>
<evidence type="ECO:0000256" key="18">
    <source>
        <dbReference type="ARBA" id="ARBA00047899"/>
    </source>
</evidence>
<dbReference type="InterPro" id="IPR051420">
    <property type="entry name" value="Ser_Thr_Kinases_DiverseReg"/>
</dbReference>
<keyword evidence="16" id="KW-0675">Receptor</keyword>
<reference evidence="23 24" key="1">
    <citation type="submission" date="2018-05" db="EMBL/GenBank/DDBJ databases">
        <authorList>
            <person name="Thind KAUR A."/>
        </authorList>
    </citation>
    <scope>NUCLEOTIDE SEQUENCE [LARGE SCALE GENOMIC DNA]</scope>
</reference>
<evidence type="ECO:0000256" key="16">
    <source>
        <dbReference type="ARBA" id="ARBA00023170"/>
    </source>
</evidence>
<evidence type="ECO:0000256" key="19">
    <source>
        <dbReference type="ARBA" id="ARBA00048679"/>
    </source>
</evidence>
<keyword evidence="12" id="KW-0418">Kinase</keyword>
<comment type="catalytic activity">
    <reaction evidence="18">
        <text>L-threonyl-[protein] + ATP = O-phospho-L-threonyl-[protein] + ADP + H(+)</text>
        <dbReference type="Rhea" id="RHEA:46608"/>
        <dbReference type="Rhea" id="RHEA-COMP:11060"/>
        <dbReference type="Rhea" id="RHEA-COMP:11605"/>
        <dbReference type="ChEBI" id="CHEBI:15378"/>
        <dbReference type="ChEBI" id="CHEBI:30013"/>
        <dbReference type="ChEBI" id="CHEBI:30616"/>
        <dbReference type="ChEBI" id="CHEBI:61977"/>
        <dbReference type="ChEBI" id="CHEBI:456216"/>
        <dbReference type="EC" id="2.7.11.1"/>
    </reaction>
</comment>
<dbReference type="GO" id="GO:0005524">
    <property type="term" value="F:ATP binding"/>
    <property type="evidence" value="ECO:0007669"/>
    <property type="project" value="UniProtKB-UniRule"/>
</dbReference>
<keyword evidence="11 20" id="KW-0547">Nucleotide-binding</keyword>
<keyword evidence="7" id="KW-0808">Transferase</keyword>
<dbReference type="InterPro" id="IPR011009">
    <property type="entry name" value="Kinase-like_dom_sf"/>
</dbReference>
<name>A0A7H4LAQ5_WHEAT</name>
<dbReference type="InterPro" id="IPR003591">
    <property type="entry name" value="Leu-rich_rpt_typical-subtyp"/>
</dbReference>
<dbReference type="EMBL" id="LS480641">
    <property type="protein sequence ID" value="SPT15693.1"/>
    <property type="molecule type" value="Genomic_DNA"/>
</dbReference>
<dbReference type="InterPro" id="IPR032675">
    <property type="entry name" value="LRR_dom_sf"/>
</dbReference>
<proteinExistence type="predicted"/>
<evidence type="ECO:0000256" key="12">
    <source>
        <dbReference type="ARBA" id="ARBA00022777"/>
    </source>
</evidence>
<accession>A0A7H4LAQ5</accession>
<comment type="subcellular location">
    <subcellularLocation>
        <location evidence="1">Cell membrane</location>
        <topology evidence="1">Single-pass membrane protein</topology>
    </subcellularLocation>
    <subcellularLocation>
        <location evidence="2">Membrane</location>
        <topology evidence="2">Single-pass type I membrane protein</topology>
    </subcellularLocation>
</comment>
<organism evidence="23 24">
    <name type="scientific">Triticum aestivum</name>
    <name type="common">Wheat</name>
    <dbReference type="NCBI Taxonomy" id="4565"/>
    <lineage>
        <taxon>Eukaryota</taxon>
        <taxon>Viridiplantae</taxon>
        <taxon>Streptophyta</taxon>
        <taxon>Embryophyta</taxon>
        <taxon>Tracheophyta</taxon>
        <taxon>Spermatophyta</taxon>
        <taxon>Magnoliopsida</taxon>
        <taxon>Liliopsida</taxon>
        <taxon>Poales</taxon>
        <taxon>Poaceae</taxon>
        <taxon>BOP clade</taxon>
        <taxon>Pooideae</taxon>
        <taxon>Triticodae</taxon>
        <taxon>Triticeae</taxon>
        <taxon>Triticinae</taxon>
        <taxon>Triticum</taxon>
    </lineage>
</organism>
<evidence type="ECO:0000259" key="22">
    <source>
        <dbReference type="PROSITE" id="PS50011"/>
    </source>
</evidence>
<feature type="transmembrane region" description="Helical" evidence="21">
    <location>
        <begin position="362"/>
        <end position="383"/>
    </location>
</feature>
<keyword evidence="14 21" id="KW-1133">Transmembrane helix</keyword>
<dbReference type="SUPFAM" id="SSF52047">
    <property type="entry name" value="RNI-like"/>
    <property type="match status" value="1"/>
</dbReference>
<evidence type="ECO:0000256" key="8">
    <source>
        <dbReference type="ARBA" id="ARBA00022692"/>
    </source>
</evidence>
<dbReference type="InterPro" id="IPR001611">
    <property type="entry name" value="Leu-rich_rpt"/>
</dbReference>
<evidence type="ECO:0000256" key="11">
    <source>
        <dbReference type="ARBA" id="ARBA00022741"/>
    </source>
</evidence>
<evidence type="ECO:0000256" key="13">
    <source>
        <dbReference type="ARBA" id="ARBA00022840"/>
    </source>
</evidence>
<keyword evidence="6" id="KW-0433">Leucine-rich repeat</keyword>
<dbReference type="InterPro" id="IPR000719">
    <property type="entry name" value="Prot_kinase_dom"/>
</dbReference>
<dbReference type="Gene3D" id="3.30.200.20">
    <property type="entry name" value="Phosphorylase Kinase, domain 1"/>
    <property type="match status" value="1"/>
</dbReference>
<dbReference type="FunFam" id="3.80.10.10:FF:000177">
    <property type="entry name" value="Leucine-rich repeat receptor-like serine/threonine-protein kinase At1g17230"/>
    <property type="match status" value="1"/>
</dbReference>
<dbReference type="PANTHER" id="PTHR48005">
    <property type="entry name" value="LEUCINE RICH REPEAT KINASE 2"/>
    <property type="match status" value="1"/>
</dbReference>
<keyword evidence="5" id="KW-0597">Phosphoprotein</keyword>
<dbReference type="InterPro" id="IPR008266">
    <property type="entry name" value="Tyr_kinase_AS"/>
</dbReference>
<keyword evidence="17" id="KW-0325">Glycoprotein</keyword>
<evidence type="ECO:0000256" key="5">
    <source>
        <dbReference type="ARBA" id="ARBA00022553"/>
    </source>
</evidence>
<evidence type="ECO:0000256" key="21">
    <source>
        <dbReference type="SAM" id="Phobius"/>
    </source>
</evidence>
<dbReference type="Gene3D" id="1.10.510.10">
    <property type="entry name" value="Transferase(Phosphotransferase) domain 1"/>
    <property type="match status" value="1"/>
</dbReference>
<dbReference type="AlphaFoldDB" id="A0A7H4LAQ5"/>
<dbReference type="PROSITE" id="PS00107">
    <property type="entry name" value="PROTEIN_KINASE_ATP"/>
    <property type="match status" value="1"/>
</dbReference>
<dbReference type="SMART" id="SM00369">
    <property type="entry name" value="LRR_TYP"/>
    <property type="match status" value="5"/>
</dbReference>
<dbReference type="Proteomes" id="UP000280104">
    <property type="component" value="Chromosome II"/>
</dbReference>
<keyword evidence="13 20" id="KW-0067">ATP-binding</keyword>
<evidence type="ECO:0000256" key="3">
    <source>
        <dbReference type="ARBA" id="ARBA00012513"/>
    </source>
</evidence>
<evidence type="ECO:0000256" key="1">
    <source>
        <dbReference type="ARBA" id="ARBA00004162"/>
    </source>
</evidence>
<dbReference type="GO" id="GO:0005886">
    <property type="term" value="C:plasma membrane"/>
    <property type="evidence" value="ECO:0007669"/>
    <property type="project" value="UniProtKB-SubCell"/>
</dbReference>
<evidence type="ECO:0000256" key="2">
    <source>
        <dbReference type="ARBA" id="ARBA00004479"/>
    </source>
</evidence>
<feature type="binding site" evidence="20">
    <location>
        <position position="453"/>
    </location>
    <ligand>
        <name>ATP</name>
        <dbReference type="ChEBI" id="CHEBI:30616"/>
    </ligand>
</feature>
<dbReference type="InterPro" id="IPR017441">
    <property type="entry name" value="Protein_kinase_ATP_BS"/>
</dbReference>
<evidence type="ECO:0000256" key="7">
    <source>
        <dbReference type="ARBA" id="ARBA00022679"/>
    </source>
</evidence>
<comment type="catalytic activity">
    <reaction evidence="19">
        <text>L-seryl-[protein] + ATP = O-phospho-L-seryl-[protein] + ADP + H(+)</text>
        <dbReference type="Rhea" id="RHEA:17989"/>
        <dbReference type="Rhea" id="RHEA-COMP:9863"/>
        <dbReference type="Rhea" id="RHEA-COMP:11604"/>
        <dbReference type="ChEBI" id="CHEBI:15378"/>
        <dbReference type="ChEBI" id="CHEBI:29999"/>
        <dbReference type="ChEBI" id="CHEBI:30616"/>
        <dbReference type="ChEBI" id="CHEBI:83421"/>
        <dbReference type="ChEBI" id="CHEBI:456216"/>
        <dbReference type="EC" id="2.7.11.1"/>
    </reaction>
</comment>
<dbReference type="SUPFAM" id="SSF56112">
    <property type="entry name" value="Protein kinase-like (PK-like)"/>
    <property type="match status" value="1"/>
</dbReference>
<dbReference type="Gene3D" id="3.80.10.10">
    <property type="entry name" value="Ribonuclease Inhibitor"/>
    <property type="match status" value="1"/>
</dbReference>
<dbReference type="PRINTS" id="PR00019">
    <property type="entry name" value="LEURICHRPT"/>
</dbReference>
<dbReference type="PROSITE" id="PS50011">
    <property type="entry name" value="PROTEIN_KINASE_DOM"/>
    <property type="match status" value="1"/>
</dbReference>
<dbReference type="PANTHER" id="PTHR48005:SF93">
    <property type="entry name" value="PROTEIN KINASE DOMAIN-CONTAINING PROTEIN"/>
    <property type="match status" value="1"/>
</dbReference>
<protein>
    <recommendedName>
        <fullName evidence="3">non-specific serine/threonine protein kinase</fullName>
        <ecNumber evidence="3">2.7.11.1</ecNumber>
    </recommendedName>
</protein>
<keyword evidence="8 21" id="KW-0812">Transmembrane</keyword>
<evidence type="ECO:0000256" key="6">
    <source>
        <dbReference type="ARBA" id="ARBA00022614"/>
    </source>
</evidence>
<keyword evidence="9" id="KW-0732">Signal</keyword>
<evidence type="ECO:0000256" key="20">
    <source>
        <dbReference type="PROSITE-ProRule" id="PRU10141"/>
    </source>
</evidence>
<keyword evidence="10" id="KW-0677">Repeat</keyword>
<dbReference type="EC" id="2.7.11.1" evidence="3"/>
<dbReference type="GO" id="GO:0004674">
    <property type="term" value="F:protein serine/threonine kinase activity"/>
    <property type="evidence" value="ECO:0007669"/>
    <property type="project" value="UniProtKB-KW"/>
</dbReference>
<evidence type="ECO:0000256" key="17">
    <source>
        <dbReference type="ARBA" id="ARBA00023180"/>
    </source>
</evidence>
<keyword evidence="15 21" id="KW-0472">Membrane</keyword>
<keyword evidence="4" id="KW-0723">Serine/threonine-protein kinase</keyword>
<evidence type="ECO:0000256" key="15">
    <source>
        <dbReference type="ARBA" id="ARBA00023136"/>
    </source>
</evidence>